<reference evidence="2 3" key="1">
    <citation type="submission" date="2020-05" db="EMBL/GenBank/DDBJ databases">
        <title>Distinct polysaccharide utilization as determinants for interspecies competition between intestinal Prevotella spp.</title>
        <authorList>
            <person name="Galvez E.J.C."/>
            <person name="Iljazovic A."/>
            <person name="Strowig T."/>
        </authorList>
    </citation>
    <scope>NUCLEOTIDE SEQUENCE [LARGE SCALE GENOMIC DNA]</scope>
    <source>
        <strain evidence="2 3">PMUR</strain>
    </source>
</reference>
<dbReference type="CDD" id="cd03801">
    <property type="entry name" value="GT4_PimA-like"/>
    <property type="match status" value="1"/>
</dbReference>
<dbReference type="Gene3D" id="3.40.50.2000">
    <property type="entry name" value="Glycogen Phosphorylase B"/>
    <property type="match status" value="2"/>
</dbReference>
<feature type="domain" description="Glycosyltransferase subfamily 4-like N-terminal" evidence="1">
    <location>
        <begin position="13"/>
        <end position="167"/>
    </location>
</feature>
<dbReference type="Proteomes" id="UP000714420">
    <property type="component" value="Unassembled WGS sequence"/>
</dbReference>
<protein>
    <submittedName>
        <fullName evidence="2">Glycosyltransferase family 4 protein</fullName>
    </submittedName>
</protein>
<name>A0ABX2AIM1_9BACT</name>
<dbReference type="PANTHER" id="PTHR12526:SF630">
    <property type="entry name" value="GLYCOSYLTRANSFERASE"/>
    <property type="match status" value="1"/>
</dbReference>
<dbReference type="EMBL" id="JABKKF010000001">
    <property type="protein sequence ID" value="NPD90889.1"/>
    <property type="molecule type" value="Genomic_DNA"/>
</dbReference>
<dbReference type="RefSeq" id="WP_172272331.1">
    <property type="nucleotide sequence ID" value="NZ_CASGMU010000001.1"/>
</dbReference>
<gene>
    <name evidence="2" type="ORF">HPS56_00685</name>
</gene>
<dbReference type="Pfam" id="PF13439">
    <property type="entry name" value="Glyco_transf_4"/>
    <property type="match status" value="1"/>
</dbReference>
<dbReference type="InterPro" id="IPR028098">
    <property type="entry name" value="Glyco_trans_4-like_N"/>
</dbReference>
<evidence type="ECO:0000313" key="3">
    <source>
        <dbReference type="Proteomes" id="UP000714420"/>
    </source>
</evidence>
<keyword evidence="3" id="KW-1185">Reference proteome</keyword>
<dbReference type="Pfam" id="PF13692">
    <property type="entry name" value="Glyco_trans_1_4"/>
    <property type="match status" value="1"/>
</dbReference>
<sequence>MKIAMVTDHLLSGGKERRMVELMKVLSKNPKYEFTVVLLEGKDDSSIAYRDILYCPVRFVYLGQYNRRQLIWQFYSLCKKEKFDLIHLWAALVYGYILAPTHYMLKTPIISSSITSARKQGGNKFRINKFTYNFYDKVLSNSKQAFVINEVPEDKAICIYNGFNPERLQIKTTPEEIRKRYGIKTSFIVSMAGEYSKRKDYPLFVNAANRVLQANPDVTFIAMGSGDSVPYEALVEKEFKDRIKFVGRVTDVESVYNASDVVVLATMVEGVSNAIMEGMSLGKPIVSTYGPYVGTAEIVEDNRSGFLVKYHDVEAFADRIIRLLNDDLLRKEMGERGCRIVKDKFNIKQMVDGFAMVYDNYDM</sequence>
<organism evidence="2 3">
    <name type="scientific">Xylanibacter muris</name>
    <dbReference type="NCBI Taxonomy" id="2736290"/>
    <lineage>
        <taxon>Bacteria</taxon>
        <taxon>Pseudomonadati</taxon>
        <taxon>Bacteroidota</taxon>
        <taxon>Bacteroidia</taxon>
        <taxon>Bacteroidales</taxon>
        <taxon>Prevotellaceae</taxon>
        <taxon>Xylanibacter</taxon>
    </lineage>
</organism>
<comment type="caution">
    <text evidence="2">The sequence shown here is derived from an EMBL/GenBank/DDBJ whole genome shotgun (WGS) entry which is preliminary data.</text>
</comment>
<evidence type="ECO:0000259" key="1">
    <source>
        <dbReference type="Pfam" id="PF13439"/>
    </source>
</evidence>
<proteinExistence type="predicted"/>
<dbReference type="SUPFAM" id="SSF53756">
    <property type="entry name" value="UDP-Glycosyltransferase/glycogen phosphorylase"/>
    <property type="match status" value="1"/>
</dbReference>
<evidence type="ECO:0000313" key="2">
    <source>
        <dbReference type="EMBL" id="NPD90889.1"/>
    </source>
</evidence>
<accession>A0ABX2AIM1</accession>
<dbReference type="PANTHER" id="PTHR12526">
    <property type="entry name" value="GLYCOSYLTRANSFERASE"/>
    <property type="match status" value="1"/>
</dbReference>